<evidence type="ECO:0000256" key="3">
    <source>
        <dbReference type="ARBA" id="ARBA00022485"/>
    </source>
</evidence>
<evidence type="ECO:0000256" key="8">
    <source>
        <dbReference type="ARBA" id="ARBA00023015"/>
    </source>
</evidence>
<evidence type="ECO:0000256" key="12">
    <source>
        <dbReference type="HAMAP-Rule" id="MF_01479"/>
    </source>
</evidence>
<feature type="binding site" evidence="12">
    <location>
        <position position="28"/>
    </location>
    <ligand>
        <name>[4Fe-4S] cluster</name>
        <dbReference type="ChEBI" id="CHEBI:49883"/>
    </ligand>
</feature>
<dbReference type="PANTHER" id="PTHR38839:SF5">
    <property type="entry name" value="TRANSCRIPTIONAL REGULATOR WHID"/>
    <property type="match status" value="1"/>
</dbReference>
<dbReference type="PANTHER" id="PTHR38839">
    <property type="entry name" value="TRANSCRIPTIONAL REGULATOR WHID-RELATED"/>
    <property type="match status" value="1"/>
</dbReference>
<dbReference type="Proteomes" id="UP001597286">
    <property type="component" value="Unassembled WGS sequence"/>
</dbReference>
<comment type="PTM">
    <text evidence="12">Upon Fe-S cluster removal intramolecular disulfide bonds are formed.</text>
</comment>
<gene>
    <name evidence="12" type="primary">whiB</name>
    <name evidence="14" type="ORF">ACFSJG_02390</name>
</gene>
<comment type="function">
    <text evidence="12">Acts as a transcriptional regulator. Probably redox-responsive. The apo- but not holo-form probably binds DNA.</text>
</comment>
<protein>
    <recommendedName>
        <fullName evidence="12">Transcriptional regulator WhiB</fullName>
    </recommendedName>
</protein>
<reference evidence="15" key="1">
    <citation type="journal article" date="2019" name="Int. J. Syst. Evol. Microbiol.">
        <title>The Global Catalogue of Microorganisms (GCM) 10K type strain sequencing project: providing services to taxonomists for standard genome sequencing and annotation.</title>
        <authorList>
            <consortium name="The Broad Institute Genomics Platform"/>
            <consortium name="The Broad Institute Genome Sequencing Center for Infectious Disease"/>
            <person name="Wu L."/>
            <person name="Ma J."/>
        </authorList>
    </citation>
    <scope>NUCLEOTIDE SEQUENCE [LARGE SCALE GENOMIC DNA]</scope>
    <source>
        <strain evidence="15">DT72</strain>
    </source>
</reference>
<keyword evidence="3 12" id="KW-0004">4Fe-4S</keyword>
<keyword evidence="10 12" id="KW-1015">Disulfide bond</keyword>
<evidence type="ECO:0000313" key="14">
    <source>
        <dbReference type="EMBL" id="MFD1811052.1"/>
    </source>
</evidence>
<comment type="similarity">
    <text evidence="2 12">Belongs to the WhiB family.</text>
</comment>
<proteinExistence type="inferred from homology"/>
<evidence type="ECO:0000256" key="4">
    <source>
        <dbReference type="ARBA" id="ARBA00022490"/>
    </source>
</evidence>
<keyword evidence="4 12" id="KW-0963">Cytoplasm</keyword>
<keyword evidence="11 12" id="KW-0804">Transcription</keyword>
<evidence type="ECO:0000256" key="11">
    <source>
        <dbReference type="ARBA" id="ARBA00023163"/>
    </source>
</evidence>
<name>A0ABW4NXY3_9NOCA</name>
<keyword evidence="9 12" id="KW-0238">DNA-binding</keyword>
<dbReference type="HAMAP" id="MF_01479">
    <property type="entry name" value="WhiB"/>
    <property type="match status" value="1"/>
</dbReference>
<dbReference type="Pfam" id="PF02467">
    <property type="entry name" value="Whib"/>
    <property type="match status" value="1"/>
</dbReference>
<accession>A0ABW4NXY3</accession>
<feature type="binding site" evidence="12">
    <location>
        <position position="58"/>
    </location>
    <ligand>
        <name>[4Fe-4S] cluster</name>
        <dbReference type="ChEBI" id="CHEBI:49883"/>
    </ligand>
</feature>
<keyword evidence="15" id="KW-1185">Reference proteome</keyword>
<dbReference type="InterPro" id="IPR034768">
    <property type="entry name" value="4FE4S_WBL"/>
</dbReference>
<evidence type="ECO:0000256" key="1">
    <source>
        <dbReference type="ARBA" id="ARBA00004496"/>
    </source>
</evidence>
<dbReference type="RefSeq" id="WP_378483609.1">
    <property type="nucleotide sequence ID" value="NZ_JBHUFB010000003.1"/>
</dbReference>
<comment type="subcellular location">
    <subcellularLocation>
        <location evidence="1 12">Cytoplasm</location>
    </subcellularLocation>
</comment>
<evidence type="ECO:0000313" key="15">
    <source>
        <dbReference type="Proteomes" id="UP001597286"/>
    </source>
</evidence>
<comment type="caution">
    <text evidence="14">The sequence shown here is derived from an EMBL/GenBank/DDBJ whole genome shotgun (WGS) entry which is preliminary data.</text>
</comment>
<evidence type="ECO:0000256" key="6">
    <source>
        <dbReference type="ARBA" id="ARBA00023004"/>
    </source>
</evidence>
<feature type="domain" description="4Fe-4S Wbl-type" evidence="13">
    <location>
        <begin position="27"/>
        <end position="91"/>
    </location>
</feature>
<evidence type="ECO:0000256" key="7">
    <source>
        <dbReference type="ARBA" id="ARBA00023014"/>
    </source>
</evidence>
<feature type="binding site" evidence="12">
    <location>
        <position position="67"/>
    </location>
    <ligand>
        <name>[4Fe-4S] cluster</name>
        <dbReference type="ChEBI" id="CHEBI:49883"/>
    </ligand>
</feature>
<keyword evidence="6 12" id="KW-0408">Iron</keyword>
<evidence type="ECO:0000256" key="2">
    <source>
        <dbReference type="ARBA" id="ARBA00006597"/>
    </source>
</evidence>
<keyword evidence="7 12" id="KW-0411">Iron-sulfur</keyword>
<sequence length="101" mass="11296">MAMARIGAAVTLPGATADAWEWQLRARCRGMDSAMFFHPEGERGPTRAWRIRTAKALCAQCPVIEQCRQHAVSIGEQYGIWGGMSESERYRDGRPVGRMAR</sequence>
<evidence type="ECO:0000256" key="10">
    <source>
        <dbReference type="ARBA" id="ARBA00023157"/>
    </source>
</evidence>
<dbReference type="InterPro" id="IPR003482">
    <property type="entry name" value="Whib"/>
</dbReference>
<comment type="cofactor">
    <cofactor evidence="12">
        <name>[4Fe-4S] cluster</name>
        <dbReference type="ChEBI" id="CHEBI:49883"/>
    </cofactor>
    <text evidence="12">Binds 1 [4Fe-4S] cluster per subunit. Following nitrosylation of the [4Fe-4S] cluster binds 1 [4Fe-8(NO)] cluster per subunit.</text>
</comment>
<evidence type="ECO:0000256" key="5">
    <source>
        <dbReference type="ARBA" id="ARBA00022723"/>
    </source>
</evidence>
<comment type="PTM">
    <text evidence="12">The Fe-S cluster can be nitrosylated by nitric oxide (NO).</text>
</comment>
<organism evidence="14 15">
    <name type="scientific">Rhodococcus gannanensis</name>
    <dbReference type="NCBI Taxonomy" id="1960308"/>
    <lineage>
        <taxon>Bacteria</taxon>
        <taxon>Bacillati</taxon>
        <taxon>Actinomycetota</taxon>
        <taxon>Actinomycetes</taxon>
        <taxon>Mycobacteriales</taxon>
        <taxon>Nocardiaceae</taxon>
        <taxon>Rhodococcus</taxon>
    </lineage>
</organism>
<evidence type="ECO:0000259" key="13">
    <source>
        <dbReference type="PROSITE" id="PS51674"/>
    </source>
</evidence>
<keyword evidence="5 12" id="KW-0479">Metal-binding</keyword>
<keyword evidence="8 12" id="KW-0805">Transcription regulation</keyword>
<dbReference type="PROSITE" id="PS51674">
    <property type="entry name" value="4FE4S_WBL"/>
    <property type="match status" value="1"/>
</dbReference>
<dbReference type="EMBL" id="JBHUFB010000003">
    <property type="protein sequence ID" value="MFD1811052.1"/>
    <property type="molecule type" value="Genomic_DNA"/>
</dbReference>
<evidence type="ECO:0000256" key="9">
    <source>
        <dbReference type="ARBA" id="ARBA00023125"/>
    </source>
</evidence>
<feature type="binding site" evidence="12">
    <location>
        <position position="61"/>
    </location>
    <ligand>
        <name>[4Fe-4S] cluster</name>
        <dbReference type="ChEBI" id="CHEBI:49883"/>
    </ligand>
</feature>